<reference evidence="3" key="1">
    <citation type="journal article" date="2014" name="Nat. Commun.">
        <title>Genomic adaptations of the halophilic Dead Sea filamentous fungus Eurotium rubrum.</title>
        <authorList>
            <person name="Kis-Papo T."/>
            <person name="Weig A.R."/>
            <person name="Riley R."/>
            <person name="Persoh D."/>
            <person name="Salamov A."/>
            <person name="Sun H."/>
            <person name="Lipzen A."/>
            <person name="Wasser S.P."/>
            <person name="Rambold G."/>
            <person name="Grigoriev I.V."/>
            <person name="Nevo E."/>
        </authorList>
    </citation>
    <scope>NUCLEOTIDE SEQUENCE [LARGE SCALE GENOMIC DNA]</scope>
    <source>
        <strain evidence="3">CBS 135680</strain>
    </source>
</reference>
<gene>
    <name evidence="2" type="ORF">EURHEDRAFT_289670</name>
</gene>
<proteinExistence type="predicted"/>
<dbReference type="AlphaFoldDB" id="A0A017S0N9"/>
<name>A0A017S0N9_ASPRC</name>
<dbReference type="HOGENOM" id="CLU_2830776_0_0_1"/>
<organism evidence="2 3">
    <name type="scientific">Aspergillus ruber (strain CBS 135680)</name>
    <dbReference type="NCBI Taxonomy" id="1388766"/>
    <lineage>
        <taxon>Eukaryota</taxon>
        <taxon>Fungi</taxon>
        <taxon>Dikarya</taxon>
        <taxon>Ascomycota</taxon>
        <taxon>Pezizomycotina</taxon>
        <taxon>Eurotiomycetes</taxon>
        <taxon>Eurotiomycetidae</taxon>
        <taxon>Eurotiales</taxon>
        <taxon>Aspergillaceae</taxon>
        <taxon>Aspergillus</taxon>
        <taxon>Aspergillus subgen. Aspergillus</taxon>
    </lineage>
</organism>
<feature type="transmembrane region" description="Helical" evidence="1">
    <location>
        <begin position="38"/>
        <end position="62"/>
    </location>
</feature>
<evidence type="ECO:0000313" key="2">
    <source>
        <dbReference type="EMBL" id="EYE90573.1"/>
    </source>
</evidence>
<keyword evidence="3" id="KW-1185">Reference proteome</keyword>
<accession>A0A017S0N9</accession>
<protein>
    <submittedName>
        <fullName evidence="2">Uncharacterized protein</fullName>
    </submittedName>
</protein>
<dbReference type="Proteomes" id="UP000019804">
    <property type="component" value="Unassembled WGS sequence"/>
</dbReference>
<sequence length="66" mass="7564">MSGGYVLSSLYVVFHAFMSNGMVWAVRSGAVICFLSFFFFFFLSFFHTLFLFSCLLFLLLLASTYT</sequence>
<keyword evidence="1" id="KW-1133">Transmembrane helix</keyword>
<keyword evidence="1" id="KW-0812">Transmembrane</keyword>
<evidence type="ECO:0000256" key="1">
    <source>
        <dbReference type="SAM" id="Phobius"/>
    </source>
</evidence>
<dbReference type="GeneID" id="63693350"/>
<dbReference type="RefSeq" id="XP_040634263.1">
    <property type="nucleotide sequence ID" value="XM_040778226.1"/>
</dbReference>
<dbReference type="EMBL" id="KK088457">
    <property type="protein sequence ID" value="EYE90573.1"/>
    <property type="molecule type" value="Genomic_DNA"/>
</dbReference>
<evidence type="ECO:0000313" key="3">
    <source>
        <dbReference type="Proteomes" id="UP000019804"/>
    </source>
</evidence>
<keyword evidence="1" id="KW-0472">Membrane</keyword>
<feature type="transmembrane region" description="Helical" evidence="1">
    <location>
        <begin position="6"/>
        <end position="26"/>
    </location>
</feature>